<sequence length="652" mass="76493">MENENTSKAINTVAEKINSDTESPDNRIAKKNLTKCLKRDLKFSFYLFYFVRMFEFASLIVSSLPNPSEMFLKLLNPKNLNDAYNSFNVLKRIELGKDLISKNKEHGEKICATIIDCANNMKINNEKIENGDELENQVSQNNNGNQMNFEHTFNDNDQKAKLNRRRNKDDITSHKNKKRRNLKDTNRLKNRNQFKFKDYSLDNAKINDNDKKNMIADIGIAQNAINDEVNSFLVTQANENSKNYSNLDPNDAIIISTYNIYRDFVNSNNVKILNEHEKNNIINVRDDLFKSLNNEQKENFNNKYEKKLTNARQTISLNCLKEDDIKLLLIQETINEYQKNISSGDDLANLFSNLIIEDYKEYNYQIECKNKNYYNQIIQHIIKLLKNNELLKLNILDNIILVDDILFGINTNSNDEEAFLYKPILQLPSFNNLQIPQKGDPLWWNDSCAEFANSMVHLRNSSYTKLTINIEAIIKQTDLIEIEIIKLIINIIKNEFNGLELNLIQMYVISLYLEHFFNYHKLESIYSAKFLDDNIYFNKFRMLTLDYLKYNDKKYRINIDFYKKNLNKSLLTILNGARNILILFGPYGYDSLYENLEFIELDIRAILGFNQEALKYFALNNLIEMKLHKKHLHISNSNDYVKVICEGAKLID</sequence>
<comment type="caution">
    <text evidence="3">The sequence shown here is derived from an EMBL/GenBank/DDBJ whole genome shotgun (WGS) entry which is preliminary data.</text>
</comment>
<keyword evidence="2" id="KW-1133">Transmembrane helix</keyword>
<evidence type="ECO:0000256" key="2">
    <source>
        <dbReference type="SAM" id="Phobius"/>
    </source>
</evidence>
<keyword evidence="2" id="KW-0472">Membrane</keyword>
<evidence type="ECO:0000313" key="4">
    <source>
        <dbReference type="Proteomes" id="UP000615446"/>
    </source>
</evidence>
<gene>
    <name evidence="3" type="ORF">RCL2_000795600</name>
</gene>
<evidence type="ECO:0000256" key="1">
    <source>
        <dbReference type="SAM" id="MobiDB-lite"/>
    </source>
</evidence>
<reference evidence="3" key="1">
    <citation type="submission" date="2019-10" db="EMBL/GenBank/DDBJ databases">
        <title>Conservation and host-specific expression of non-tandemly repeated heterogenous ribosome RNA gene in arbuscular mycorrhizal fungi.</title>
        <authorList>
            <person name="Maeda T."/>
            <person name="Kobayashi Y."/>
            <person name="Nakagawa T."/>
            <person name="Ezawa T."/>
            <person name="Yamaguchi K."/>
            <person name="Bino T."/>
            <person name="Nishimoto Y."/>
            <person name="Shigenobu S."/>
            <person name="Kawaguchi M."/>
        </authorList>
    </citation>
    <scope>NUCLEOTIDE SEQUENCE</scope>
    <source>
        <strain evidence="3">HR1</strain>
    </source>
</reference>
<protein>
    <submittedName>
        <fullName evidence="3">Uncharacterized protein</fullName>
    </submittedName>
</protein>
<feature type="transmembrane region" description="Helical" evidence="2">
    <location>
        <begin position="43"/>
        <end position="64"/>
    </location>
</feature>
<evidence type="ECO:0000313" key="3">
    <source>
        <dbReference type="EMBL" id="GES80691.1"/>
    </source>
</evidence>
<name>A0A8H3QIL3_9GLOM</name>
<dbReference type="OrthoDB" id="10618038at2759"/>
<proteinExistence type="predicted"/>
<keyword evidence="2" id="KW-0812">Transmembrane</keyword>
<dbReference type="EMBL" id="BLAL01000051">
    <property type="protein sequence ID" value="GES80691.1"/>
    <property type="molecule type" value="Genomic_DNA"/>
</dbReference>
<dbReference type="AlphaFoldDB" id="A0A8H3QIL3"/>
<feature type="compositionally biased region" description="Polar residues" evidence="1">
    <location>
        <begin position="137"/>
        <end position="151"/>
    </location>
</feature>
<feature type="region of interest" description="Disordered" evidence="1">
    <location>
        <begin position="137"/>
        <end position="184"/>
    </location>
</feature>
<accession>A0A8H3QIL3</accession>
<dbReference type="Proteomes" id="UP000615446">
    <property type="component" value="Unassembled WGS sequence"/>
</dbReference>
<organism evidence="3 4">
    <name type="scientific">Rhizophagus clarus</name>
    <dbReference type="NCBI Taxonomy" id="94130"/>
    <lineage>
        <taxon>Eukaryota</taxon>
        <taxon>Fungi</taxon>
        <taxon>Fungi incertae sedis</taxon>
        <taxon>Mucoromycota</taxon>
        <taxon>Glomeromycotina</taxon>
        <taxon>Glomeromycetes</taxon>
        <taxon>Glomerales</taxon>
        <taxon>Glomeraceae</taxon>
        <taxon>Rhizophagus</taxon>
    </lineage>
</organism>